<accession>A0A200QKL8</accession>
<keyword evidence="2" id="KW-1185">Reference proteome</keyword>
<sequence>MLNWCGHCKKNTWVNRYDRYLCCPGCGRVIDQSETSADLATSVESDCSNQSYKRSLKKEGGGTLVASGKHKLSSATSRHLAIDVEESTNSTMPIFNDPIESKLDKLIDVISELVEQEKVDNGLTDEVGEALDELKNTGAISGEVYNAVIVRIADSMGMKKMLLRMNIEDRVSFINYLVRGSGVHV</sequence>
<name>A0A200QKL8_MACCD</name>
<protein>
    <submittedName>
        <fullName evidence="1">Uncharacterized protein</fullName>
    </submittedName>
</protein>
<dbReference type="Proteomes" id="UP000195402">
    <property type="component" value="Unassembled WGS sequence"/>
</dbReference>
<evidence type="ECO:0000313" key="2">
    <source>
        <dbReference type="Proteomes" id="UP000195402"/>
    </source>
</evidence>
<proteinExistence type="predicted"/>
<dbReference type="AlphaFoldDB" id="A0A200QKL8"/>
<dbReference type="InParanoid" id="A0A200QKL8"/>
<organism evidence="1 2">
    <name type="scientific">Macleaya cordata</name>
    <name type="common">Five-seeded plume-poppy</name>
    <name type="synonym">Bocconia cordata</name>
    <dbReference type="NCBI Taxonomy" id="56857"/>
    <lineage>
        <taxon>Eukaryota</taxon>
        <taxon>Viridiplantae</taxon>
        <taxon>Streptophyta</taxon>
        <taxon>Embryophyta</taxon>
        <taxon>Tracheophyta</taxon>
        <taxon>Spermatophyta</taxon>
        <taxon>Magnoliopsida</taxon>
        <taxon>Ranunculales</taxon>
        <taxon>Papaveraceae</taxon>
        <taxon>Papaveroideae</taxon>
        <taxon>Macleaya</taxon>
    </lineage>
</organism>
<dbReference type="EMBL" id="MVGT01001732">
    <property type="protein sequence ID" value="OVA11068.1"/>
    <property type="molecule type" value="Genomic_DNA"/>
</dbReference>
<gene>
    <name evidence="1" type="ORF">BVC80_1741g48</name>
</gene>
<reference evidence="1 2" key="1">
    <citation type="journal article" date="2017" name="Mol. Plant">
        <title>The Genome of Medicinal Plant Macleaya cordata Provides New Insights into Benzylisoquinoline Alkaloids Metabolism.</title>
        <authorList>
            <person name="Liu X."/>
            <person name="Liu Y."/>
            <person name="Huang P."/>
            <person name="Ma Y."/>
            <person name="Qing Z."/>
            <person name="Tang Q."/>
            <person name="Cao H."/>
            <person name="Cheng P."/>
            <person name="Zheng Y."/>
            <person name="Yuan Z."/>
            <person name="Zhou Y."/>
            <person name="Liu J."/>
            <person name="Tang Z."/>
            <person name="Zhuo Y."/>
            <person name="Zhang Y."/>
            <person name="Yu L."/>
            <person name="Huang J."/>
            <person name="Yang P."/>
            <person name="Peng Q."/>
            <person name="Zhang J."/>
            <person name="Jiang W."/>
            <person name="Zhang Z."/>
            <person name="Lin K."/>
            <person name="Ro D.K."/>
            <person name="Chen X."/>
            <person name="Xiong X."/>
            <person name="Shang Y."/>
            <person name="Huang S."/>
            <person name="Zeng J."/>
        </authorList>
    </citation>
    <scope>NUCLEOTIDE SEQUENCE [LARGE SCALE GENOMIC DNA]</scope>
    <source>
        <strain evidence="2">cv. BLH2017</strain>
        <tissue evidence="1">Root</tissue>
    </source>
</reference>
<evidence type="ECO:0000313" key="1">
    <source>
        <dbReference type="EMBL" id="OVA11068.1"/>
    </source>
</evidence>
<comment type="caution">
    <text evidence="1">The sequence shown here is derived from an EMBL/GenBank/DDBJ whole genome shotgun (WGS) entry which is preliminary data.</text>
</comment>